<dbReference type="OrthoDB" id="9814159at2"/>
<dbReference type="EMBL" id="NBXB01000046">
    <property type="protein sequence ID" value="RFA11829.1"/>
    <property type="molecule type" value="Genomic_DNA"/>
</dbReference>
<sequence>MAGWASLTRLLNEEFTQAVEEGKDTEAVERIRAAFQGGDDSPEAIVRHFSDLIALEMRPDYEFDEPSDLAGIRRLSTSDSFARIVPIDTTTLFDKLYGAWLGRCVGCALGKPVEAFMLHHNGLSSWQRQKRFLTAIDESEWPIDGYVPLHSPAETETGTTWGRGSSRETIRFMETDDDIRYTVLGQLVLQNYGVDFTSANVARTWMERLPYNFMCTAETQAYRNIVLRWDQLRDQDPSFEKVDPETTVDWEWTATHLNPYREWIGAQIRIDSYGYACPGDPARAAELAFADARISHTKNGIYGAMLCAAMIAAAFTASDAREVVAAGLAQIPTTSRLYQELQFTIELCDRYDNDFDNFEKIIEALYERLDHYNPTHAINNSAVCVAAVLLSQGDFATGIRFAVMAGWDTDCNGATVGSIVGAMTGAARAPEKWVAPLNDTLNSALAGYHPIAISECASRSLTIATPELKVAL</sequence>
<proteinExistence type="predicted"/>
<evidence type="ECO:0000313" key="3">
    <source>
        <dbReference type="Proteomes" id="UP000256541"/>
    </source>
</evidence>
<comment type="cofactor">
    <cofactor evidence="1">
        <name>Mg(2+)</name>
        <dbReference type="ChEBI" id="CHEBI:18420"/>
    </cofactor>
    <text evidence="1">Binds 2 magnesium ions per subunit.</text>
</comment>
<name>A0A3E0VQC6_9MICO</name>
<dbReference type="GO" id="GO:0046872">
    <property type="term" value="F:metal ion binding"/>
    <property type="evidence" value="ECO:0007669"/>
    <property type="project" value="UniProtKB-KW"/>
</dbReference>
<reference evidence="2 3" key="1">
    <citation type="submission" date="2017-04" db="EMBL/GenBank/DDBJ databases">
        <title>Comparative genome analysis of Subtercola boreus.</title>
        <authorList>
            <person name="Cho Y.-J."/>
            <person name="Cho A."/>
            <person name="Kim O.-S."/>
            <person name="Lee J.-I."/>
        </authorList>
    </citation>
    <scope>NUCLEOTIDE SEQUENCE [LARGE SCALE GENOMIC DNA]</scope>
    <source>
        <strain evidence="2 3">P27479</strain>
    </source>
</reference>
<dbReference type="Proteomes" id="UP000256541">
    <property type="component" value="Unassembled WGS sequence"/>
</dbReference>
<accession>A0A3E0VQC6</accession>
<dbReference type="InterPro" id="IPR005502">
    <property type="entry name" value="Ribosyl_crysJ1"/>
</dbReference>
<keyword evidence="1" id="KW-0479">Metal-binding</keyword>
<evidence type="ECO:0000313" key="2">
    <source>
        <dbReference type="EMBL" id="RFA11829.1"/>
    </source>
</evidence>
<dbReference type="InterPro" id="IPR050792">
    <property type="entry name" value="ADP-ribosylglycohydrolase"/>
</dbReference>
<comment type="caution">
    <text evidence="2">The sequence shown here is derived from an EMBL/GenBank/DDBJ whole genome shotgun (WGS) entry which is preliminary data.</text>
</comment>
<dbReference type="RefSeq" id="WP_116413020.1">
    <property type="nucleotide sequence ID" value="NZ_NBXB01000046.1"/>
</dbReference>
<dbReference type="AlphaFoldDB" id="A0A3E0VQC6"/>
<feature type="binding site" evidence="1">
    <location>
        <position position="410"/>
    </location>
    <ligand>
        <name>Mg(2+)</name>
        <dbReference type="ChEBI" id="CHEBI:18420"/>
        <label>1</label>
    </ligand>
</feature>
<dbReference type="PANTHER" id="PTHR16222">
    <property type="entry name" value="ADP-RIBOSYLGLYCOHYDROLASE"/>
    <property type="match status" value="1"/>
</dbReference>
<dbReference type="Pfam" id="PF03747">
    <property type="entry name" value="ADP_ribosyl_GH"/>
    <property type="match status" value="1"/>
</dbReference>
<dbReference type="Gene3D" id="1.10.4080.10">
    <property type="entry name" value="ADP-ribosylation/Crystallin J1"/>
    <property type="match status" value="1"/>
</dbReference>
<evidence type="ECO:0000256" key="1">
    <source>
        <dbReference type="PIRSR" id="PIRSR605502-1"/>
    </source>
</evidence>
<dbReference type="SUPFAM" id="SSF101478">
    <property type="entry name" value="ADP-ribosylglycohydrolase"/>
    <property type="match status" value="1"/>
</dbReference>
<evidence type="ECO:0008006" key="4">
    <source>
        <dbReference type="Google" id="ProtNLM"/>
    </source>
</evidence>
<keyword evidence="1" id="KW-0460">Magnesium</keyword>
<gene>
    <name evidence="2" type="ORF">B7R22_17600</name>
</gene>
<dbReference type="InterPro" id="IPR036705">
    <property type="entry name" value="Ribosyl_crysJ1_sf"/>
</dbReference>
<protein>
    <recommendedName>
        <fullName evidence="4">ADP-ribosylglycohydrolase</fullName>
    </recommendedName>
</protein>
<feature type="binding site" evidence="1">
    <location>
        <position position="408"/>
    </location>
    <ligand>
        <name>Mg(2+)</name>
        <dbReference type="ChEBI" id="CHEBI:18420"/>
        <label>1</label>
    </ligand>
</feature>
<organism evidence="2 3">
    <name type="scientific">Subtercola boreus</name>
    <dbReference type="NCBI Taxonomy" id="120213"/>
    <lineage>
        <taxon>Bacteria</taxon>
        <taxon>Bacillati</taxon>
        <taxon>Actinomycetota</taxon>
        <taxon>Actinomycetes</taxon>
        <taxon>Micrococcales</taxon>
        <taxon>Microbacteriaceae</taxon>
        <taxon>Subtercola</taxon>
    </lineage>
</organism>
<dbReference type="PANTHER" id="PTHR16222:SF12">
    <property type="entry name" value="ADP-RIBOSYLGLYCOHYDROLASE-RELATED"/>
    <property type="match status" value="1"/>
</dbReference>